<dbReference type="OrthoDB" id="9804150at2"/>
<dbReference type="Pfam" id="PF00899">
    <property type="entry name" value="ThiF"/>
    <property type="match status" value="1"/>
</dbReference>
<dbReference type="AlphaFoldDB" id="A0A1T4M5G0"/>
<gene>
    <name evidence="2" type="ORF">SAMN02745171_00649</name>
</gene>
<dbReference type="PANTHER" id="PTHR43267:SF1">
    <property type="entry name" value="TRNA THREONYLCARBAMOYLADENOSINE DEHYDRATASE"/>
    <property type="match status" value="1"/>
</dbReference>
<sequence>MIPNAPDHISWEEIQSRTRLLVGTSGMEQFQKAHVLLVGVGGVGGAVAHMLVRAGIGALTLVDGDKVAYSNLNRQMVAYQDTVGMYKTEALAQELLRINPNLKLTLHTAYLEAEDIPSLFSTSEYAFVADAIDTLAPKTELIAYCHNHSIPIISALGAGAKIDPTALQIADISKTHTCALAKAVRKALRTRGINRGIPVVFSSETAIEGATLGTSGDKGKRSTVGTISYLPNLFGGFMAGYILRTLSGT</sequence>
<dbReference type="EMBL" id="FUXE01000005">
    <property type="protein sequence ID" value="SJZ62239.1"/>
    <property type="molecule type" value="Genomic_DNA"/>
</dbReference>
<organism evidence="2 3">
    <name type="scientific">Porphyromonas circumdentaria</name>
    <dbReference type="NCBI Taxonomy" id="29524"/>
    <lineage>
        <taxon>Bacteria</taxon>
        <taxon>Pseudomonadati</taxon>
        <taxon>Bacteroidota</taxon>
        <taxon>Bacteroidia</taxon>
        <taxon>Bacteroidales</taxon>
        <taxon>Porphyromonadaceae</taxon>
        <taxon>Porphyromonas</taxon>
    </lineage>
</organism>
<feature type="domain" description="THIF-type NAD/FAD binding fold" evidence="1">
    <location>
        <begin position="19"/>
        <end position="248"/>
    </location>
</feature>
<dbReference type="InterPro" id="IPR035985">
    <property type="entry name" value="Ubiquitin-activating_enz"/>
</dbReference>
<dbReference type="RefSeq" id="WP_078736603.1">
    <property type="nucleotide sequence ID" value="NZ_FUXE01000005.1"/>
</dbReference>
<evidence type="ECO:0000313" key="3">
    <source>
        <dbReference type="Proteomes" id="UP000190121"/>
    </source>
</evidence>
<name>A0A1T4M5G0_9PORP</name>
<protein>
    <submittedName>
        <fullName evidence="2">tRNA A37 threonylcarbamoyladenosine dehydratase</fullName>
    </submittedName>
</protein>
<evidence type="ECO:0000259" key="1">
    <source>
        <dbReference type="Pfam" id="PF00899"/>
    </source>
</evidence>
<keyword evidence="3" id="KW-1185">Reference proteome</keyword>
<accession>A0A1T4M5G0</accession>
<dbReference type="PANTHER" id="PTHR43267">
    <property type="entry name" value="TRNA THREONYLCARBAMOYLADENOSINE DEHYDRATASE"/>
    <property type="match status" value="1"/>
</dbReference>
<dbReference type="SUPFAM" id="SSF69572">
    <property type="entry name" value="Activating enzymes of the ubiquitin-like proteins"/>
    <property type="match status" value="1"/>
</dbReference>
<proteinExistence type="predicted"/>
<dbReference type="GO" id="GO:0061504">
    <property type="term" value="P:cyclic threonylcarbamoyladenosine biosynthetic process"/>
    <property type="evidence" value="ECO:0007669"/>
    <property type="project" value="TreeGrafter"/>
</dbReference>
<reference evidence="3" key="1">
    <citation type="submission" date="2017-02" db="EMBL/GenBank/DDBJ databases">
        <authorList>
            <person name="Varghese N."/>
            <person name="Submissions S."/>
        </authorList>
    </citation>
    <scope>NUCLEOTIDE SEQUENCE [LARGE SCALE GENOMIC DNA]</scope>
    <source>
        <strain evidence="3">ATCC 51356</strain>
    </source>
</reference>
<dbReference type="GO" id="GO:0061503">
    <property type="term" value="F:tRNA threonylcarbamoyladenosine dehydratase"/>
    <property type="evidence" value="ECO:0007669"/>
    <property type="project" value="TreeGrafter"/>
</dbReference>
<dbReference type="STRING" id="29524.SAMN02745171_00649"/>
<evidence type="ECO:0000313" key="2">
    <source>
        <dbReference type="EMBL" id="SJZ62239.1"/>
    </source>
</evidence>
<dbReference type="Proteomes" id="UP000190121">
    <property type="component" value="Unassembled WGS sequence"/>
</dbReference>
<dbReference type="CDD" id="cd00755">
    <property type="entry name" value="YgdL_like"/>
    <property type="match status" value="1"/>
</dbReference>
<dbReference type="GO" id="GO:0008641">
    <property type="term" value="F:ubiquitin-like modifier activating enzyme activity"/>
    <property type="evidence" value="ECO:0007669"/>
    <property type="project" value="InterPro"/>
</dbReference>
<dbReference type="InterPro" id="IPR000594">
    <property type="entry name" value="ThiF_NAD_FAD-bd"/>
</dbReference>
<dbReference type="InterPro" id="IPR045886">
    <property type="entry name" value="ThiF/MoeB/HesA"/>
</dbReference>
<dbReference type="Gene3D" id="3.40.50.720">
    <property type="entry name" value="NAD(P)-binding Rossmann-like Domain"/>
    <property type="match status" value="1"/>
</dbReference>